<reference evidence="2 3" key="1">
    <citation type="journal article" date="2023" name="J. Hered.">
        <title>Chromosome-level genome of the wood stork (Mycteria americana) provides insight into avian chromosome evolution.</title>
        <authorList>
            <person name="Flamio R. Jr."/>
            <person name="Ramstad K.M."/>
        </authorList>
    </citation>
    <scope>NUCLEOTIDE SEQUENCE [LARGE SCALE GENOMIC DNA]</scope>
    <source>
        <strain evidence="2">JAX WOST 10</strain>
    </source>
</reference>
<evidence type="ECO:0000259" key="1">
    <source>
        <dbReference type="Pfam" id="PF03372"/>
    </source>
</evidence>
<dbReference type="Proteomes" id="UP001333110">
    <property type="component" value="Unassembled WGS sequence"/>
</dbReference>
<dbReference type="Pfam" id="PF03372">
    <property type="entry name" value="Exo_endo_phos"/>
    <property type="match status" value="1"/>
</dbReference>
<dbReference type="GO" id="GO:0031012">
    <property type="term" value="C:extracellular matrix"/>
    <property type="evidence" value="ECO:0007669"/>
    <property type="project" value="TreeGrafter"/>
</dbReference>
<dbReference type="Gene3D" id="3.60.10.10">
    <property type="entry name" value="Endonuclease/exonuclease/phosphatase"/>
    <property type="match status" value="1"/>
</dbReference>
<dbReference type="PANTHER" id="PTHR33395:SF22">
    <property type="entry name" value="REVERSE TRANSCRIPTASE DOMAIN-CONTAINING PROTEIN"/>
    <property type="match status" value="1"/>
</dbReference>
<dbReference type="PANTHER" id="PTHR33395">
    <property type="entry name" value="TRANSCRIPTASE, PUTATIVE-RELATED-RELATED"/>
    <property type="match status" value="1"/>
</dbReference>
<dbReference type="InterPro" id="IPR005135">
    <property type="entry name" value="Endo/exonuclease/phosphatase"/>
</dbReference>
<dbReference type="InterPro" id="IPR036691">
    <property type="entry name" value="Endo/exonu/phosph_ase_sf"/>
</dbReference>
<organism evidence="2 3">
    <name type="scientific">Mycteria americana</name>
    <name type="common">Wood stork</name>
    <dbReference type="NCBI Taxonomy" id="33587"/>
    <lineage>
        <taxon>Eukaryota</taxon>
        <taxon>Metazoa</taxon>
        <taxon>Chordata</taxon>
        <taxon>Craniata</taxon>
        <taxon>Vertebrata</taxon>
        <taxon>Euteleostomi</taxon>
        <taxon>Archelosauria</taxon>
        <taxon>Archosauria</taxon>
        <taxon>Dinosauria</taxon>
        <taxon>Saurischia</taxon>
        <taxon>Theropoda</taxon>
        <taxon>Coelurosauria</taxon>
        <taxon>Aves</taxon>
        <taxon>Neognathae</taxon>
        <taxon>Neoaves</taxon>
        <taxon>Aequornithes</taxon>
        <taxon>Ciconiiformes</taxon>
        <taxon>Ciconiidae</taxon>
        <taxon>Mycteria</taxon>
    </lineage>
</organism>
<dbReference type="GO" id="GO:0003824">
    <property type="term" value="F:catalytic activity"/>
    <property type="evidence" value="ECO:0007669"/>
    <property type="project" value="InterPro"/>
</dbReference>
<dbReference type="EMBL" id="JAUNZN010000001">
    <property type="protein sequence ID" value="KAK4828724.1"/>
    <property type="molecule type" value="Genomic_DNA"/>
</dbReference>
<evidence type="ECO:0000313" key="2">
    <source>
        <dbReference type="EMBL" id="KAK4828724.1"/>
    </source>
</evidence>
<accession>A0AAN7S1G9</accession>
<protein>
    <recommendedName>
        <fullName evidence="1">Endonuclease/exonuclease/phosphatase domain-containing protein</fullName>
    </recommendedName>
</protein>
<keyword evidence="3" id="KW-1185">Reference proteome</keyword>
<name>A0AAN7S1G9_MYCAM</name>
<dbReference type="GO" id="GO:0061343">
    <property type="term" value="P:cell adhesion involved in heart morphogenesis"/>
    <property type="evidence" value="ECO:0007669"/>
    <property type="project" value="TreeGrafter"/>
</dbReference>
<sequence>MTNVKKATAEKSQVQLLQYSRISKKENKSRAITSPPSSSLFIALTMLGRILPSCNSHRLSGEIYKSCLLNFLQAHCQQQWPLAYYQSLTAHCLSNSLPPDKRTHLGGRTWGGGVQSGNAHAIATNWSNKPGQPEHRQMFLAASQDKNQKTNHLKCMYINGCSLGNKQEELELHAQSESYDIIGITETWWDNSHDWRSTMDGYRLFCKDRQGRRGGGVALYVKENLDCIEVNYSDCGSPIKCLWVKIRGFISKRDLTVGICYRPLNQDDKANEAIFGSLKQASGQQNLVLMGDFNYPHICWKNNTAAHVSSIKFLECVEDCFLIQMSDMSTRNESDQNQKRSVPEMEKRKIPVENHNGIARACRNAVTKAKAELELKLAKSKKGFFRYVNNKQKQKENTGPLLNKKGELVTNNAEKAEVLNTFFTFVFTSTAGPQTLGTKIQIDANTDPPSVKEELVCELLQELEPYKSIGPDNIHPRVLRELADVIARPLSIIFQKSWRSGDVPEDWKKANVTPIYKKGLKECPDFSWDRVHFLPSSCYSTVFWI</sequence>
<proteinExistence type="predicted"/>
<comment type="caution">
    <text evidence="2">The sequence shown here is derived from an EMBL/GenBank/DDBJ whole genome shotgun (WGS) entry which is preliminary data.</text>
</comment>
<dbReference type="GO" id="GO:0007508">
    <property type="term" value="P:larval heart development"/>
    <property type="evidence" value="ECO:0007669"/>
    <property type="project" value="TreeGrafter"/>
</dbReference>
<gene>
    <name evidence="2" type="ORF">QYF61_000715</name>
</gene>
<feature type="domain" description="Endonuclease/exonuclease/phosphatase" evidence="1">
    <location>
        <begin position="176"/>
        <end position="302"/>
    </location>
</feature>
<evidence type="ECO:0000313" key="3">
    <source>
        <dbReference type="Proteomes" id="UP001333110"/>
    </source>
</evidence>
<dbReference type="SUPFAM" id="SSF56219">
    <property type="entry name" value="DNase I-like"/>
    <property type="match status" value="1"/>
</dbReference>
<dbReference type="AlphaFoldDB" id="A0AAN7S1G9"/>